<name>G8RIS6_MYCRN</name>
<gene>
    <name evidence="11" type="ordered locus">MycrhN_0271</name>
</gene>
<evidence type="ECO:0000256" key="9">
    <source>
        <dbReference type="RuleBase" id="RU361157"/>
    </source>
</evidence>
<feature type="transmembrane region" description="Helical" evidence="9">
    <location>
        <begin position="228"/>
        <end position="246"/>
    </location>
</feature>
<protein>
    <recommendedName>
        <fullName evidence="9">Transport permease protein</fullName>
    </recommendedName>
</protein>
<comment type="similarity">
    <text evidence="2 9">Belongs to the ABC-2 integral membrane protein family.</text>
</comment>
<keyword evidence="3 9" id="KW-0813">Transport</keyword>
<feature type="transmembrane region" description="Helical" evidence="9">
    <location>
        <begin position="137"/>
        <end position="160"/>
    </location>
</feature>
<feature type="transmembrane region" description="Helical" evidence="9">
    <location>
        <begin position="59"/>
        <end position="78"/>
    </location>
</feature>
<dbReference type="InterPro" id="IPR047817">
    <property type="entry name" value="ABC2_TM_bact-type"/>
</dbReference>
<evidence type="ECO:0000256" key="5">
    <source>
        <dbReference type="ARBA" id="ARBA00022692"/>
    </source>
</evidence>
<dbReference type="PANTHER" id="PTHR30294">
    <property type="entry name" value="MEMBRANE COMPONENT OF ABC TRANSPORTER YHHJ-RELATED"/>
    <property type="match status" value="1"/>
</dbReference>
<feature type="transmembrane region" description="Helical" evidence="9">
    <location>
        <begin position="99"/>
        <end position="125"/>
    </location>
</feature>
<evidence type="ECO:0000256" key="6">
    <source>
        <dbReference type="ARBA" id="ARBA00022989"/>
    </source>
</evidence>
<dbReference type="PANTHER" id="PTHR30294:SF38">
    <property type="entry name" value="TRANSPORT PERMEASE PROTEIN"/>
    <property type="match status" value="1"/>
</dbReference>
<feature type="transmembrane region" description="Helical" evidence="9">
    <location>
        <begin position="26"/>
        <end position="47"/>
    </location>
</feature>
<keyword evidence="8" id="KW-0046">Antibiotic resistance</keyword>
<dbReference type="Pfam" id="PF01061">
    <property type="entry name" value="ABC2_membrane"/>
    <property type="match status" value="1"/>
</dbReference>
<dbReference type="RefSeq" id="WP_014208734.1">
    <property type="nucleotide sequence ID" value="NC_016604.1"/>
</dbReference>
<keyword evidence="7 9" id="KW-0472">Membrane</keyword>
<evidence type="ECO:0000256" key="4">
    <source>
        <dbReference type="ARBA" id="ARBA00022475"/>
    </source>
</evidence>
<evidence type="ECO:0000256" key="1">
    <source>
        <dbReference type="ARBA" id="ARBA00004651"/>
    </source>
</evidence>
<dbReference type="HOGENOM" id="CLU_039483_7_1_11"/>
<evidence type="ECO:0000313" key="11">
    <source>
        <dbReference type="EMBL" id="AEV70914.1"/>
    </source>
</evidence>
<reference evidence="11 12" key="1">
    <citation type="submission" date="2011-12" db="EMBL/GenBank/DDBJ databases">
        <title>Complete sequence of Mycobacterium rhodesiae NBB3.</title>
        <authorList>
            <consortium name="US DOE Joint Genome Institute"/>
            <person name="Lucas S."/>
            <person name="Han J."/>
            <person name="Lapidus A."/>
            <person name="Cheng J.-F."/>
            <person name="Goodwin L."/>
            <person name="Pitluck S."/>
            <person name="Peters L."/>
            <person name="Mikhailova N."/>
            <person name="Gu W."/>
            <person name="Detter J.C."/>
            <person name="Han C."/>
            <person name="Tapia R."/>
            <person name="Land M."/>
            <person name="Hauser L."/>
            <person name="Kyrpides N."/>
            <person name="Ivanova N."/>
            <person name="Pagani I."/>
            <person name="Mattes T."/>
            <person name="Holmes A."/>
            <person name="Rutledge P."/>
            <person name="Paulsen I."/>
            <person name="Coleman N."/>
            <person name="Woyke T."/>
        </authorList>
    </citation>
    <scope>NUCLEOTIDE SEQUENCE [LARGE SCALE GENOMIC DNA]</scope>
    <source>
        <strain evidence="11 12">NBB3</strain>
    </source>
</reference>
<evidence type="ECO:0000256" key="2">
    <source>
        <dbReference type="ARBA" id="ARBA00007783"/>
    </source>
</evidence>
<dbReference type="PRINTS" id="PR00164">
    <property type="entry name" value="ABC2TRNSPORT"/>
</dbReference>
<evidence type="ECO:0000259" key="10">
    <source>
        <dbReference type="PROSITE" id="PS51012"/>
    </source>
</evidence>
<evidence type="ECO:0000256" key="8">
    <source>
        <dbReference type="ARBA" id="ARBA00023251"/>
    </source>
</evidence>
<feature type="domain" description="ABC transmembrane type-2" evidence="10">
    <location>
        <begin position="22"/>
        <end position="249"/>
    </location>
</feature>
<dbReference type="GO" id="GO:0046677">
    <property type="term" value="P:response to antibiotic"/>
    <property type="evidence" value="ECO:0007669"/>
    <property type="project" value="UniProtKB-KW"/>
</dbReference>
<dbReference type="InterPro" id="IPR013525">
    <property type="entry name" value="ABC2_TM"/>
</dbReference>
<keyword evidence="5 9" id="KW-0812">Transmembrane</keyword>
<feature type="transmembrane region" description="Helical" evidence="9">
    <location>
        <begin position="167"/>
        <end position="185"/>
    </location>
</feature>
<evidence type="ECO:0000256" key="3">
    <source>
        <dbReference type="ARBA" id="ARBA00022448"/>
    </source>
</evidence>
<keyword evidence="12" id="KW-1185">Reference proteome</keyword>
<comment type="subcellular location">
    <subcellularLocation>
        <location evidence="1 9">Cell membrane</location>
        <topology evidence="1 9">Multi-pass membrane protein</topology>
    </subcellularLocation>
</comment>
<dbReference type="EMBL" id="CP003169">
    <property type="protein sequence ID" value="AEV70914.1"/>
    <property type="molecule type" value="Genomic_DNA"/>
</dbReference>
<dbReference type="OrthoDB" id="9776218at2"/>
<dbReference type="STRING" id="710685.MycrhN_0271"/>
<evidence type="ECO:0000313" key="12">
    <source>
        <dbReference type="Proteomes" id="UP000005442"/>
    </source>
</evidence>
<dbReference type="KEGG" id="mrh:MycrhN_0271"/>
<dbReference type="Proteomes" id="UP000005442">
    <property type="component" value="Chromosome"/>
</dbReference>
<dbReference type="PROSITE" id="PS51012">
    <property type="entry name" value="ABC_TM2"/>
    <property type="match status" value="1"/>
</dbReference>
<dbReference type="InterPro" id="IPR051449">
    <property type="entry name" value="ABC-2_transporter_component"/>
</dbReference>
<sequence>MNPNILVGTTARILTQLRRDRRTVHMILVVPALLTVLFYFTLSLQAVGPDGRTPFDHLGILQLGVLPCAVMFPITAITMRRERSSGTLDRLFATPMTKLELLAGYGGAFSLAAVAQAVIVTLVAYHVTDLQTAGSALLVALVCVLNAILGVSLGLFFSAFAQTEFQAVQFAPIVLVPQLFMAGVFTPREDMPGWLQSVSDVLPLTYSVEALKQISTHAEATPRMWRDMAIIAAFIVAALLGGAATLRRRTP</sequence>
<accession>G8RIS6</accession>
<keyword evidence="6 9" id="KW-1133">Transmembrane helix</keyword>
<keyword evidence="4 9" id="KW-1003">Cell membrane</keyword>
<dbReference type="AlphaFoldDB" id="G8RIS6"/>
<dbReference type="eggNOG" id="COG0842">
    <property type="taxonomic scope" value="Bacteria"/>
</dbReference>
<proteinExistence type="inferred from homology"/>
<organism evidence="11 12">
    <name type="scientific">Mycolicibacterium rhodesiae (strain NBB3)</name>
    <name type="common">Mycobacterium rhodesiae</name>
    <dbReference type="NCBI Taxonomy" id="710685"/>
    <lineage>
        <taxon>Bacteria</taxon>
        <taxon>Bacillati</taxon>
        <taxon>Actinomycetota</taxon>
        <taxon>Actinomycetes</taxon>
        <taxon>Mycobacteriales</taxon>
        <taxon>Mycobacteriaceae</taxon>
        <taxon>Mycolicibacterium</taxon>
    </lineage>
</organism>
<dbReference type="InterPro" id="IPR000412">
    <property type="entry name" value="ABC_2_transport"/>
</dbReference>
<evidence type="ECO:0000256" key="7">
    <source>
        <dbReference type="ARBA" id="ARBA00023136"/>
    </source>
</evidence>
<dbReference type="PATRIC" id="fig|710685.3.peg.276"/>
<dbReference type="PIRSF" id="PIRSF006648">
    <property type="entry name" value="DrrB"/>
    <property type="match status" value="1"/>
</dbReference>
<dbReference type="GO" id="GO:0043190">
    <property type="term" value="C:ATP-binding cassette (ABC) transporter complex"/>
    <property type="evidence" value="ECO:0007669"/>
    <property type="project" value="InterPro"/>
</dbReference>
<dbReference type="GO" id="GO:0140359">
    <property type="term" value="F:ABC-type transporter activity"/>
    <property type="evidence" value="ECO:0007669"/>
    <property type="project" value="InterPro"/>
</dbReference>